<protein>
    <submittedName>
        <fullName evidence="1">Uncharacterized protein</fullName>
    </submittedName>
</protein>
<keyword evidence="2" id="KW-1185">Reference proteome</keyword>
<organism evidence="1 2">
    <name type="scientific">Pseudomonas inefficax</name>
    <dbReference type="NCBI Taxonomy" id="2078786"/>
    <lineage>
        <taxon>Bacteria</taxon>
        <taxon>Pseudomonadati</taxon>
        <taxon>Pseudomonadota</taxon>
        <taxon>Gammaproteobacteria</taxon>
        <taxon>Pseudomonadales</taxon>
        <taxon>Pseudomonadaceae</taxon>
        <taxon>Pseudomonas</taxon>
    </lineage>
</organism>
<proteinExistence type="predicted"/>
<sequence length="88" mass="9791">MYREVNAVVHCFCPSSTDRGGTHDPYFMRLWNANQTTLVLDATVFYRLRNKVMALSRVNPLPQGICASPKTAQIPVGAGSPAKQQNWP</sequence>
<evidence type="ECO:0000313" key="1">
    <source>
        <dbReference type="EMBL" id="SPO60098.1"/>
    </source>
</evidence>
<name>A0AAQ1SSS6_9PSED</name>
<gene>
    <name evidence="1" type="ORF">JV551A3_V1_740031</name>
</gene>
<accession>A0AAQ1SSS6</accession>
<dbReference type="AlphaFoldDB" id="A0AAQ1SSS6"/>
<comment type="caution">
    <text evidence="1">The sequence shown here is derived from an EMBL/GenBank/DDBJ whole genome shotgun (WGS) entry which is preliminary data.</text>
</comment>
<evidence type="ECO:0000313" key="2">
    <source>
        <dbReference type="Proteomes" id="UP000294335"/>
    </source>
</evidence>
<dbReference type="EMBL" id="OPYN01000074">
    <property type="protein sequence ID" value="SPO60098.1"/>
    <property type="molecule type" value="Genomic_DNA"/>
</dbReference>
<reference evidence="1 2" key="1">
    <citation type="submission" date="2018-02" db="EMBL/GenBank/DDBJ databases">
        <authorList>
            <person name="Dubost A."/>
        </authorList>
    </citation>
    <scope>NUCLEOTIDE SEQUENCE [LARGE SCALE GENOMIC DNA]</scope>
    <source>
        <strain evidence="2">JV551A3</strain>
    </source>
</reference>
<dbReference type="Proteomes" id="UP000294335">
    <property type="component" value="Unassembled WGS sequence"/>
</dbReference>